<evidence type="ECO:0000313" key="2">
    <source>
        <dbReference type="EMBL" id="QHT16705.1"/>
    </source>
</evidence>
<name>A0A6C0DMB6_9ZZZZ</name>
<dbReference type="AlphaFoldDB" id="A0A6C0DMB6"/>
<dbReference type="EMBL" id="MN739626">
    <property type="protein sequence ID" value="QHT16705.1"/>
    <property type="molecule type" value="Genomic_DNA"/>
</dbReference>
<reference evidence="2" key="1">
    <citation type="journal article" date="2020" name="Nature">
        <title>Giant virus diversity and host interactions through global metagenomics.</title>
        <authorList>
            <person name="Schulz F."/>
            <person name="Roux S."/>
            <person name="Paez-Espino D."/>
            <person name="Jungbluth S."/>
            <person name="Walsh D.A."/>
            <person name="Denef V.J."/>
            <person name="McMahon K.D."/>
            <person name="Konstantinidis K.T."/>
            <person name="Eloe-Fadrosh E.A."/>
            <person name="Kyrpides N.C."/>
            <person name="Woyke T."/>
        </authorList>
    </citation>
    <scope>NUCLEOTIDE SEQUENCE</scope>
    <source>
        <strain evidence="2">GVMAG-M-3300023174-189</strain>
    </source>
</reference>
<organism evidence="2">
    <name type="scientific">viral metagenome</name>
    <dbReference type="NCBI Taxonomy" id="1070528"/>
    <lineage>
        <taxon>unclassified sequences</taxon>
        <taxon>metagenomes</taxon>
        <taxon>organismal metagenomes</taxon>
    </lineage>
</organism>
<feature type="compositionally biased region" description="Basic residues" evidence="1">
    <location>
        <begin position="84"/>
        <end position="103"/>
    </location>
</feature>
<protein>
    <submittedName>
        <fullName evidence="2">Uncharacterized protein</fullName>
    </submittedName>
</protein>
<evidence type="ECO:0000256" key="1">
    <source>
        <dbReference type="SAM" id="MobiDB-lite"/>
    </source>
</evidence>
<feature type="region of interest" description="Disordered" evidence="1">
    <location>
        <begin position="77"/>
        <end position="103"/>
    </location>
</feature>
<proteinExistence type="predicted"/>
<accession>A0A6C0DMB6</accession>
<sequence>MTGEEISIFLFEKNVKIFGGIDGYVADFLNKVKLNSMNSKGKMGAKSILSKMLEYPGISEGSKKRVEAALAQISNETAPAAGGKSRRKTIRKKRDLKRTRVRR</sequence>